<dbReference type="SUPFAM" id="SSF52518">
    <property type="entry name" value="Thiamin diphosphate-binding fold (THDP-binding)"/>
    <property type="match status" value="2"/>
</dbReference>
<dbReference type="InterPro" id="IPR031717">
    <property type="entry name" value="ODO-1/KGD_C"/>
</dbReference>
<dbReference type="Gene3D" id="3.40.50.11610">
    <property type="entry name" value="Multifunctional 2-oxoglutarate metabolism enzyme, C-terminal domain"/>
    <property type="match status" value="1"/>
</dbReference>
<dbReference type="EMBL" id="AY449460">
    <property type="protein sequence ID" value="AAS21418.1"/>
    <property type="molecule type" value="Genomic_DNA"/>
</dbReference>
<evidence type="ECO:0000256" key="10">
    <source>
        <dbReference type="ARBA" id="ARBA00042817"/>
    </source>
</evidence>
<name>Q675U8_OIKDI</name>
<reference evidence="15" key="2">
    <citation type="journal article" date="2005" name="Curr. Biol.">
        <title>Remodelling of the homeobox gene complement in the tunicate Oikopleura dioica.</title>
        <authorList>
            <person name="Edvardsen R.B."/>
            <person name="Seo H.C."/>
            <person name="Jensen M.F."/>
            <person name="Mialon A."/>
            <person name="Mikhaleva J."/>
            <person name="Bjordal M."/>
            <person name="Cartry J."/>
            <person name="Reinhardt R."/>
            <person name="Weissenbach J."/>
            <person name="Wincker P."/>
            <person name="Chourrout D."/>
        </authorList>
    </citation>
    <scope>NUCLEOTIDE SEQUENCE</scope>
</reference>
<evidence type="ECO:0000256" key="11">
    <source>
        <dbReference type="ARBA" id="ARBA00045379"/>
    </source>
</evidence>
<feature type="domain" description="Transketolase-like pyrimidine-binding" evidence="14">
    <location>
        <begin position="542"/>
        <end position="740"/>
    </location>
</feature>
<keyword evidence="3" id="KW-0809">Transit peptide</keyword>
<dbReference type="AlphaFoldDB" id="Q675U8"/>
<proteinExistence type="inferred from homology"/>
<protein>
    <recommendedName>
        <fullName evidence="6">2-oxoadipate dehydrogenase complex component E1</fullName>
    </recommendedName>
    <alternativeName>
        <fullName evidence="7">2-oxoadipate dehydrogenase, mitochondrial</fullName>
    </alternativeName>
    <alternativeName>
        <fullName evidence="10">Alpha-ketoadipate dehydrogenase</fullName>
    </alternativeName>
    <alternativeName>
        <fullName evidence="8">Dehydrogenase E1 and transketolase domain-containing protein 1</fullName>
    </alternativeName>
    <alternativeName>
        <fullName evidence="9">Probable 2-oxoglutarate dehydrogenase E1 component DHKTD1, mitochondrial</fullName>
    </alternativeName>
</protein>
<dbReference type="PANTHER" id="PTHR23152">
    <property type="entry name" value="2-OXOGLUTARATE DEHYDROGENASE"/>
    <property type="match status" value="1"/>
</dbReference>
<dbReference type="GO" id="GO:0030976">
    <property type="term" value="F:thiamine pyrophosphate binding"/>
    <property type="evidence" value="ECO:0007669"/>
    <property type="project" value="InterPro"/>
</dbReference>
<dbReference type="InterPro" id="IPR011603">
    <property type="entry name" value="2oxoglutarate_DH_E1"/>
</dbReference>
<accession>Q675U8</accession>
<dbReference type="InterPro" id="IPR005475">
    <property type="entry name" value="Transketolase-like_Pyr-bd"/>
</dbReference>
<evidence type="ECO:0000313" key="15">
    <source>
        <dbReference type="EMBL" id="AAS21418.1"/>
    </source>
</evidence>
<evidence type="ECO:0000256" key="7">
    <source>
        <dbReference type="ARBA" id="ARBA00041619"/>
    </source>
</evidence>
<dbReference type="Pfam" id="PF02779">
    <property type="entry name" value="Transket_pyr"/>
    <property type="match status" value="1"/>
</dbReference>
<evidence type="ECO:0000256" key="12">
    <source>
        <dbReference type="ARBA" id="ARBA00051440"/>
    </source>
</evidence>
<comment type="similarity">
    <text evidence="2">Belongs to the alpha-ketoglutarate dehydrogenase family.</text>
</comment>
<dbReference type="InterPro" id="IPR029061">
    <property type="entry name" value="THDP-binding"/>
</dbReference>
<evidence type="ECO:0000256" key="3">
    <source>
        <dbReference type="ARBA" id="ARBA00022946"/>
    </source>
</evidence>
<feature type="compositionally biased region" description="Polar residues" evidence="13">
    <location>
        <begin position="68"/>
        <end position="82"/>
    </location>
</feature>
<dbReference type="PANTHER" id="PTHR23152:SF4">
    <property type="entry name" value="2-OXOADIPATE DEHYDROGENASE COMPLEX COMPONENT E1"/>
    <property type="match status" value="1"/>
</dbReference>
<dbReference type="Gene3D" id="3.40.50.970">
    <property type="match status" value="1"/>
</dbReference>
<comment type="catalytic activity">
    <reaction evidence="12">
        <text>N(6)-[(R)-lipoyl]-L-lysyl-[protein] + 2-oxoadipate + H(+) = N(6)-[(R)-S(8)-glutaryldihydrolipoyl]-L-lysyl-[protein] + CO2</text>
        <dbReference type="Rhea" id="RHEA:69576"/>
        <dbReference type="Rhea" id="RHEA-COMP:10474"/>
        <dbReference type="Rhea" id="RHEA-COMP:20093"/>
        <dbReference type="ChEBI" id="CHEBI:15378"/>
        <dbReference type="ChEBI" id="CHEBI:16526"/>
        <dbReference type="ChEBI" id="CHEBI:57499"/>
        <dbReference type="ChEBI" id="CHEBI:83099"/>
        <dbReference type="ChEBI" id="CHEBI:184385"/>
    </reaction>
    <physiologicalReaction direction="left-to-right" evidence="12">
        <dbReference type="Rhea" id="RHEA:69577"/>
    </physiologicalReaction>
</comment>
<evidence type="ECO:0000256" key="1">
    <source>
        <dbReference type="ARBA" id="ARBA00001964"/>
    </source>
</evidence>
<dbReference type="InterPro" id="IPR042179">
    <property type="entry name" value="KGD_C_sf"/>
</dbReference>
<dbReference type="GO" id="GO:0016624">
    <property type="term" value="F:oxidoreductase activity, acting on the aldehyde or oxo group of donors, disulfide as acceptor"/>
    <property type="evidence" value="ECO:0007669"/>
    <property type="project" value="InterPro"/>
</dbReference>
<keyword evidence="4" id="KW-0560">Oxidoreductase</keyword>
<dbReference type="Gene3D" id="3.40.50.12470">
    <property type="match status" value="1"/>
</dbReference>
<evidence type="ECO:0000256" key="13">
    <source>
        <dbReference type="SAM" id="MobiDB-lite"/>
    </source>
</evidence>
<gene>
    <name evidence="15" type="ORF">004-25</name>
</gene>
<evidence type="ECO:0000256" key="6">
    <source>
        <dbReference type="ARBA" id="ARBA00040865"/>
    </source>
</evidence>
<dbReference type="Pfam" id="PF00676">
    <property type="entry name" value="E1_dh"/>
    <property type="match status" value="1"/>
</dbReference>
<evidence type="ECO:0000256" key="4">
    <source>
        <dbReference type="ARBA" id="ARBA00023002"/>
    </source>
</evidence>
<dbReference type="PIRSF" id="PIRSF000157">
    <property type="entry name" value="Oxoglu_dh_E1"/>
    <property type="match status" value="1"/>
</dbReference>
<feature type="region of interest" description="Disordered" evidence="13">
    <location>
        <begin position="1"/>
        <end position="82"/>
    </location>
</feature>
<dbReference type="SMART" id="SM00861">
    <property type="entry name" value="Transket_pyr"/>
    <property type="match status" value="1"/>
</dbReference>
<evidence type="ECO:0000256" key="2">
    <source>
        <dbReference type="ARBA" id="ARBA00006936"/>
    </source>
</evidence>
<comment type="cofactor">
    <cofactor evidence="1">
        <name>thiamine diphosphate</name>
        <dbReference type="ChEBI" id="CHEBI:58937"/>
    </cofactor>
</comment>
<dbReference type="CDD" id="cd02016">
    <property type="entry name" value="TPP_E1_OGDC_like"/>
    <property type="match status" value="1"/>
</dbReference>
<evidence type="ECO:0000259" key="14">
    <source>
        <dbReference type="SMART" id="SM00861"/>
    </source>
</evidence>
<sequence length="886" mass="98017">MNADRERPKPTSTSGISLLPPPPSKSNPGAAPSGNLLNLAAPPQAAAQPTSSTSTDMMSRKALRRAAAQSNPNCLGSSSARKASSFPPAEIAAAMRLQGPTRVQNHDFLHVFSDTKKPAVSGPLAIEMRLLPEEQQHFIRSELALIEKESSDASHTGYILQLAKEFDEFLALRFPDVKRYGLEGSETIMLWFDTILNEVDKDNHVTIGMTHRGRNNLLVCLLGLRADIMFGKMSGKPEFPFDPEHEKIIGDVLSHLQISSTLDSGVSVSLLPNPSHLDAINPAAMGKARSKMDHGGKALCIQCHGDGSLIGQGHNHEILNMQNIPGYDVGGSLHFCCDNQVAFTASGNLSRSCARPGDCALPYGSPVISVSASHPDQVIAAAKLALRFRNKFGKDVMTELVGWRKHGHNELDDPKMTNPILYKHVSAATPTPDAWCSKMESSKAQEIMDKVKQERASWQQAYDDVKADKYVPGQLCRNFGPWADVKRANSWEQQNWSTGYDGESMRYILAKSVEVPEGFNLHPFFDRHRKQRLEAASSGEKIDWGAAEAIAFGSLLEQNFGVRIAGQEAGRATFAHRHAILTDQDSEKQVCPLAEFGDFDVVNAPLTEQAVVAFEWGYSIDHPNNLCLWEAQFGDFWNQAEVSVDTLVTCGEQKWGLQSSLLMLLPHGYDGAGPEHSSSRVERLLQMTDSLENGVDSDNINFQILWPSTAAQYFHILRRQMVRNYRKPGAIVMPKTLLRLPESRSTFAEMGPNTSFQTVIDDPSKNMKAKRVVVTAGKHYFTLVNERAKRGMQNDVAIVRLEQLVPFPAKEIQETLARYTNATSFVFSQEEPRNCGAWSFAKPRLDFISGRRFSYTGRPEMPTSATGTGVMHRRQLADLLEDTFKL</sequence>
<keyword evidence="5" id="KW-0786">Thiamine pyrophosphate</keyword>
<dbReference type="InterPro" id="IPR001017">
    <property type="entry name" value="DH_E1"/>
</dbReference>
<evidence type="ECO:0000256" key="9">
    <source>
        <dbReference type="ARBA" id="ARBA00042537"/>
    </source>
</evidence>
<reference evidence="15" key="1">
    <citation type="journal article" date="2004" name="Nature">
        <title>Hox cluster disintegration with persistent anteroposterior order of expression in Oikopleura dioica.</title>
        <authorList>
            <person name="Seo H.C."/>
            <person name="Edvardsen R.B."/>
            <person name="Maeland A.D."/>
            <person name="Bjordal M."/>
            <person name="Jensen M.F."/>
            <person name="Hansen A."/>
            <person name="Flaat M."/>
            <person name="Weissenbach J."/>
            <person name="Lehrach H."/>
            <person name="Wincker P."/>
            <person name="Reinhardt R."/>
            <person name="Chourrout D."/>
        </authorList>
    </citation>
    <scope>NUCLEOTIDE SEQUENCE</scope>
</reference>
<feature type="compositionally biased region" description="Low complexity" evidence="13">
    <location>
        <begin position="40"/>
        <end position="55"/>
    </location>
</feature>
<comment type="function">
    <text evidence="11">2-oxoadipate dehydrogenase (E1a) component of the 2-oxoadipate dehydrogenase complex (OADHC). Participates in the first step, rate limiting for the overall conversion of 2-oxoadipate (alpha-ketoadipate) to glutaryl-CoA and CO(2) catalyzed by the whole OADHC. Catalyzes the irreversible decarboxylation of 2-oxoadipate via the thiamine diphosphate (ThDP) cofactor and subsequent transfer of the decarboxylated acyl intermediate on an oxidized dihydrolipoyl group that is covalently amidated to the E2 enzyme (dihydrolipoyllysine-residue succinyltransferase or DLST). Can catalyze the decarboxylation of 2-oxoglutarate in vitro, but at a much lower rate than 2-oxoadipate. Responsible for the last step of L-lysine, L-hydroxylysine and L-tryptophan catabolism with the common product being 2-oxoadipate.</text>
</comment>
<evidence type="ECO:0000256" key="5">
    <source>
        <dbReference type="ARBA" id="ARBA00023052"/>
    </source>
</evidence>
<evidence type="ECO:0000256" key="8">
    <source>
        <dbReference type="ARBA" id="ARBA00042094"/>
    </source>
</evidence>
<organism evidence="15">
    <name type="scientific">Oikopleura dioica</name>
    <name type="common">Tunicate</name>
    <dbReference type="NCBI Taxonomy" id="34765"/>
    <lineage>
        <taxon>Eukaryota</taxon>
        <taxon>Metazoa</taxon>
        <taxon>Chordata</taxon>
        <taxon>Tunicata</taxon>
        <taxon>Appendicularia</taxon>
        <taxon>Copelata</taxon>
        <taxon>Oikopleuridae</taxon>
        <taxon>Oikopleura</taxon>
    </lineage>
</organism>
<dbReference type="Pfam" id="PF16870">
    <property type="entry name" value="OxoGdeHyase_C"/>
    <property type="match status" value="1"/>
</dbReference>